<reference evidence="2 3" key="1">
    <citation type="submission" date="2017-01" db="EMBL/GenBank/DDBJ databases">
        <title>Planococcus faecalis genome complete sequence.</title>
        <authorList>
            <person name="Lee P.C."/>
        </authorList>
    </citation>
    <scope>NUCLEOTIDE SEQUENCE [LARGE SCALE GENOMIC DNA]</scope>
    <source>
        <strain evidence="2 3">AJ003</strain>
    </source>
</reference>
<dbReference type="SUPFAM" id="SSF51182">
    <property type="entry name" value="RmlC-like cupins"/>
    <property type="match status" value="1"/>
</dbReference>
<dbReference type="EMBL" id="CP019401">
    <property type="protein sequence ID" value="AQU79466.1"/>
    <property type="molecule type" value="Genomic_DNA"/>
</dbReference>
<name>A0ABM6ISB6_9BACL</name>
<feature type="domain" description="DUF985" evidence="1">
    <location>
        <begin position="9"/>
        <end position="145"/>
    </location>
</feature>
<organism evidence="2 3">
    <name type="scientific">Planococcus faecalis</name>
    <dbReference type="NCBI Taxonomy" id="1598147"/>
    <lineage>
        <taxon>Bacteria</taxon>
        <taxon>Bacillati</taxon>
        <taxon>Bacillota</taxon>
        <taxon>Bacilli</taxon>
        <taxon>Bacillales</taxon>
        <taxon>Caryophanaceae</taxon>
        <taxon>Planococcus</taxon>
    </lineage>
</organism>
<dbReference type="CDD" id="cd06121">
    <property type="entry name" value="cupin_YML079wp"/>
    <property type="match status" value="1"/>
</dbReference>
<dbReference type="Gene3D" id="2.60.120.10">
    <property type="entry name" value="Jelly Rolls"/>
    <property type="match status" value="1"/>
</dbReference>
<dbReference type="PANTHER" id="PTHR33387">
    <property type="entry name" value="RMLC-LIKE JELLY ROLL FOLD PROTEIN"/>
    <property type="match status" value="1"/>
</dbReference>
<dbReference type="Proteomes" id="UP000189661">
    <property type="component" value="Chromosome"/>
</dbReference>
<accession>A0ABM6ISB6</accession>
<dbReference type="PANTHER" id="PTHR33387:SF3">
    <property type="entry name" value="DUF985 DOMAIN-CONTAINING PROTEIN"/>
    <property type="match status" value="1"/>
</dbReference>
<protein>
    <submittedName>
        <fullName evidence="2">Cupin</fullName>
    </submittedName>
</protein>
<dbReference type="RefSeq" id="WP_071154582.1">
    <property type="nucleotide sequence ID" value="NZ_CP019401.1"/>
</dbReference>
<dbReference type="Pfam" id="PF06172">
    <property type="entry name" value="Cupin_5"/>
    <property type="match status" value="1"/>
</dbReference>
<evidence type="ECO:0000313" key="2">
    <source>
        <dbReference type="EMBL" id="AQU79466.1"/>
    </source>
</evidence>
<evidence type="ECO:0000313" key="3">
    <source>
        <dbReference type="Proteomes" id="UP000189661"/>
    </source>
</evidence>
<dbReference type="InterPro" id="IPR039935">
    <property type="entry name" value="YML079W-like"/>
</dbReference>
<dbReference type="InterPro" id="IPR011051">
    <property type="entry name" value="RmlC_Cupin_sf"/>
</dbReference>
<proteinExistence type="predicted"/>
<gene>
    <name evidence="2" type="ORF">AJGP001_09425</name>
</gene>
<dbReference type="InterPro" id="IPR014710">
    <property type="entry name" value="RmlC-like_jellyroll"/>
</dbReference>
<sequence>MELDIVNAEDWITYLDMTAHPEGGYYKQTFVSPEKITTTEHPVERNLYTSIYFLLRSQDISHFHRLKSDELWYFHAGHAVTVHILDANGNYRTEKLGLDLAAGERPQVLVEKGSIFGSTVEAADTFSLVGCMVSPGFDFEDFELLLQAELLALYPEHEQIIKKMAYEKF</sequence>
<evidence type="ECO:0000259" key="1">
    <source>
        <dbReference type="Pfam" id="PF06172"/>
    </source>
</evidence>
<dbReference type="InterPro" id="IPR009327">
    <property type="entry name" value="Cupin_DUF985"/>
</dbReference>
<keyword evidence="3" id="KW-1185">Reference proteome</keyword>